<sequence>MVIIGILVDEYGFCMQFVCVKHSLTFKEKRDFIWNFRKIDVILHPLIVDSVYKKGVTT</sequence>
<accession>E6MPA7</accession>
<name>E6MPA7_9BACT</name>
<evidence type="ECO:0000313" key="2">
    <source>
        <dbReference type="Proteomes" id="UP000003874"/>
    </source>
</evidence>
<evidence type="ECO:0000313" key="1">
    <source>
        <dbReference type="EMBL" id="EFV04530.1"/>
    </source>
</evidence>
<dbReference type="AlphaFoldDB" id="E6MPA7"/>
<comment type="caution">
    <text evidence="1">The sequence shown here is derived from an EMBL/GenBank/DDBJ whole genome shotgun (WGS) entry which is preliminary data.</text>
</comment>
<organism evidence="1 2">
    <name type="scientific">Segatella salivae DSM 15606</name>
    <dbReference type="NCBI Taxonomy" id="888832"/>
    <lineage>
        <taxon>Bacteria</taxon>
        <taxon>Pseudomonadati</taxon>
        <taxon>Bacteroidota</taxon>
        <taxon>Bacteroidia</taxon>
        <taxon>Bacteroidales</taxon>
        <taxon>Prevotellaceae</taxon>
        <taxon>Segatella</taxon>
    </lineage>
</organism>
<protein>
    <submittedName>
        <fullName evidence="1">Uncharacterized protein</fullName>
    </submittedName>
</protein>
<dbReference type="STRING" id="888832.HMPREF9420_1325"/>
<gene>
    <name evidence="1" type="ORF">HMPREF9420_1325</name>
</gene>
<dbReference type="EMBL" id="AEQO01000116">
    <property type="protein sequence ID" value="EFV04530.1"/>
    <property type="molecule type" value="Genomic_DNA"/>
</dbReference>
<keyword evidence="2" id="KW-1185">Reference proteome</keyword>
<proteinExistence type="predicted"/>
<dbReference type="Proteomes" id="UP000003874">
    <property type="component" value="Unassembled WGS sequence"/>
</dbReference>
<reference evidence="1 2" key="1">
    <citation type="submission" date="2010-12" db="EMBL/GenBank/DDBJ databases">
        <authorList>
            <person name="Muzny D."/>
            <person name="Qin X."/>
            <person name="Deng J."/>
            <person name="Jiang H."/>
            <person name="Liu Y."/>
            <person name="Qu J."/>
            <person name="Song X.-Z."/>
            <person name="Zhang L."/>
            <person name="Thornton R."/>
            <person name="Coyle M."/>
            <person name="Francisco L."/>
            <person name="Jackson L."/>
            <person name="Javaid M."/>
            <person name="Korchina V."/>
            <person name="Kovar C."/>
            <person name="Mata R."/>
            <person name="Mathew T."/>
            <person name="Ngo R."/>
            <person name="Nguyen L."/>
            <person name="Nguyen N."/>
            <person name="Okwuonu G."/>
            <person name="Ongeri F."/>
            <person name="Pham C."/>
            <person name="Simmons D."/>
            <person name="Wilczek-Boney K."/>
            <person name="Hale W."/>
            <person name="Jakkamsetti A."/>
            <person name="Pham P."/>
            <person name="Ruth R."/>
            <person name="San Lucas F."/>
            <person name="Warren J."/>
            <person name="Zhang J."/>
            <person name="Zhao Z."/>
            <person name="Zhou C."/>
            <person name="Zhu D."/>
            <person name="Lee S."/>
            <person name="Bess C."/>
            <person name="Blankenburg K."/>
            <person name="Forbes L."/>
            <person name="Fu Q."/>
            <person name="Gubbala S."/>
            <person name="Hirani K."/>
            <person name="Jayaseelan J.C."/>
            <person name="Lara F."/>
            <person name="Munidasa M."/>
            <person name="Palculict T."/>
            <person name="Patil S."/>
            <person name="Pu L.-L."/>
            <person name="Saada N."/>
            <person name="Tang L."/>
            <person name="Weissenberger G."/>
            <person name="Zhu Y."/>
            <person name="Hemphill L."/>
            <person name="Shang Y."/>
            <person name="Youmans B."/>
            <person name="Ayvaz T."/>
            <person name="Ross M."/>
            <person name="Santibanez J."/>
            <person name="Aqrawi P."/>
            <person name="Gross S."/>
            <person name="Joshi V."/>
            <person name="Fowler G."/>
            <person name="Nazareth L."/>
            <person name="Reid J."/>
            <person name="Worley K."/>
            <person name="Petrosino J."/>
            <person name="Highlander S."/>
            <person name="Gibbs R."/>
        </authorList>
    </citation>
    <scope>NUCLEOTIDE SEQUENCE [LARGE SCALE GENOMIC DNA]</scope>
    <source>
        <strain evidence="1 2">DSM 15606</strain>
    </source>
</reference>
<dbReference type="HOGENOM" id="CLU_2975559_0_0_10"/>